<feature type="region of interest" description="Disordered" evidence="1">
    <location>
        <begin position="1"/>
        <end position="28"/>
    </location>
</feature>
<name>A0A895YK98_9ACTN</name>
<proteinExistence type="predicted"/>
<evidence type="ECO:0000313" key="3">
    <source>
        <dbReference type="Proteomes" id="UP000662857"/>
    </source>
</evidence>
<dbReference type="EMBL" id="CP070499">
    <property type="protein sequence ID" value="QSB16425.1"/>
    <property type="molecule type" value="Genomic_DNA"/>
</dbReference>
<evidence type="ECO:0000256" key="1">
    <source>
        <dbReference type="SAM" id="MobiDB-lite"/>
    </source>
</evidence>
<keyword evidence="3" id="KW-1185">Reference proteome</keyword>
<reference evidence="2" key="1">
    <citation type="submission" date="2021-02" db="EMBL/GenBank/DDBJ databases">
        <title>Natrosporangium hydrolyticum gen. nov., sp. nov, a haloalkaliphilic actinobacterium from a soda solonchak soil.</title>
        <authorList>
            <person name="Sorokin D.Y."/>
            <person name="Khijniak T.V."/>
            <person name="Zakharycheva A.P."/>
            <person name="Boueva O.V."/>
            <person name="Ariskina E.V."/>
            <person name="Hahnke R.L."/>
            <person name="Bunk B."/>
            <person name="Sproer C."/>
            <person name="Schumann P."/>
            <person name="Evtushenko L.I."/>
            <person name="Kublanov I.V."/>
        </authorList>
    </citation>
    <scope>NUCLEOTIDE SEQUENCE</scope>
    <source>
        <strain evidence="2">DSM 106523</strain>
    </source>
</reference>
<accession>A0A895YK98</accession>
<sequence length="76" mass="8308">MSALYHSGELPDLPSVLEEGGEPKPMDSWEEREISAWQRYLDEEGQSSVVHLAASAATSYDEGISQANVVVNGLWS</sequence>
<organism evidence="2 3">
    <name type="scientific">Natronosporangium hydrolyticum</name>
    <dbReference type="NCBI Taxonomy" id="2811111"/>
    <lineage>
        <taxon>Bacteria</taxon>
        <taxon>Bacillati</taxon>
        <taxon>Actinomycetota</taxon>
        <taxon>Actinomycetes</taxon>
        <taxon>Micromonosporales</taxon>
        <taxon>Micromonosporaceae</taxon>
        <taxon>Natronosporangium</taxon>
    </lineage>
</organism>
<gene>
    <name evidence="2" type="ORF">JQS43_09155</name>
</gene>
<dbReference type="AlphaFoldDB" id="A0A895YK98"/>
<dbReference type="RefSeq" id="WP_239678639.1">
    <property type="nucleotide sequence ID" value="NZ_CP070499.1"/>
</dbReference>
<evidence type="ECO:0000313" key="2">
    <source>
        <dbReference type="EMBL" id="QSB16425.1"/>
    </source>
</evidence>
<dbReference type="KEGG" id="nhy:JQS43_09155"/>
<protein>
    <submittedName>
        <fullName evidence="2">Uncharacterized protein</fullName>
    </submittedName>
</protein>
<dbReference type="Proteomes" id="UP000662857">
    <property type="component" value="Chromosome"/>
</dbReference>